<dbReference type="AlphaFoldDB" id="Q67UG7"/>
<evidence type="ECO:0000313" key="1">
    <source>
        <dbReference type="EMBL" id="BAD38202.1"/>
    </source>
</evidence>
<proteinExistence type="predicted"/>
<reference evidence="2" key="1">
    <citation type="journal article" date="2005" name="Nature">
        <title>The map-based sequence of the rice genome.</title>
        <authorList>
            <consortium name="International rice genome sequencing project (IRGSP)"/>
            <person name="Matsumoto T."/>
            <person name="Wu J."/>
            <person name="Kanamori H."/>
            <person name="Katayose Y."/>
            <person name="Fujisawa M."/>
            <person name="Namiki N."/>
            <person name="Mizuno H."/>
            <person name="Yamamoto K."/>
            <person name="Antonio B.A."/>
            <person name="Baba T."/>
            <person name="Sakata K."/>
            <person name="Nagamura Y."/>
            <person name="Aoki H."/>
            <person name="Arikawa K."/>
            <person name="Arita K."/>
            <person name="Bito T."/>
            <person name="Chiden Y."/>
            <person name="Fujitsuka N."/>
            <person name="Fukunaka R."/>
            <person name="Hamada M."/>
            <person name="Harada C."/>
            <person name="Hayashi A."/>
            <person name="Hijishita S."/>
            <person name="Honda M."/>
            <person name="Hosokawa S."/>
            <person name="Ichikawa Y."/>
            <person name="Idonuma A."/>
            <person name="Iijima M."/>
            <person name="Ikeda M."/>
            <person name="Ikeno M."/>
            <person name="Ito K."/>
            <person name="Ito S."/>
            <person name="Ito T."/>
            <person name="Ito Y."/>
            <person name="Ito Y."/>
            <person name="Iwabuchi A."/>
            <person name="Kamiya K."/>
            <person name="Karasawa W."/>
            <person name="Kurita K."/>
            <person name="Katagiri S."/>
            <person name="Kikuta A."/>
            <person name="Kobayashi H."/>
            <person name="Kobayashi N."/>
            <person name="Machita K."/>
            <person name="Maehara T."/>
            <person name="Masukawa M."/>
            <person name="Mizubayashi T."/>
            <person name="Mukai Y."/>
            <person name="Nagasaki H."/>
            <person name="Nagata Y."/>
            <person name="Naito S."/>
            <person name="Nakashima M."/>
            <person name="Nakama Y."/>
            <person name="Nakamichi Y."/>
            <person name="Nakamura M."/>
            <person name="Meguro A."/>
            <person name="Negishi M."/>
            <person name="Ohta I."/>
            <person name="Ohta T."/>
            <person name="Okamoto M."/>
            <person name="Ono N."/>
            <person name="Saji S."/>
            <person name="Sakaguchi M."/>
            <person name="Sakai K."/>
            <person name="Shibata M."/>
            <person name="Shimokawa T."/>
            <person name="Song J."/>
            <person name="Takazaki Y."/>
            <person name="Terasawa K."/>
            <person name="Tsugane M."/>
            <person name="Tsuji K."/>
            <person name="Ueda S."/>
            <person name="Waki K."/>
            <person name="Yamagata H."/>
            <person name="Yamamoto M."/>
            <person name="Yamamoto S."/>
            <person name="Yamane H."/>
            <person name="Yoshiki S."/>
            <person name="Yoshihara R."/>
            <person name="Yukawa K."/>
            <person name="Zhong H."/>
            <person name="Yano M."/>
            <person name="Yuan Q."/>
            <person name="Ouyang S."/>
            <person name="Liu J."/>
            <person name="Jones K.M."/>
            <person name="Gansberger K."/>
            <person name="Moffat K."/>
            <person name="Hill J."/>
            <person name="Bera J."/>
            <person name="Fadrosh D."/>
            <person name="Jin S."/>
            <person name="Johri S."/>
            <person name="Kim M."/>
            <person name="Overton L."/>
            <person name="Reardon M."/>
            <person name="Tsitrin T."/>
            <person name="Vuong H."/>
            <person name="Weaver B."/>
            <person name="Ciecko A."/>
            <person name="Tallon L."/>
            <person name="Jackson J."/>
            <person name="Pai G."/>
            <person name="Aken S.V."/>
            <person name="Utterback T."/>
            <person name="Reidmuller S."/>
            <person name="Feldblyum T."/>
            <person name="Hsiao J."/>
            <person name="Zismann V."/>
            <person name="Iobst S."/>
            <person name="de Vazeille A.R."/>
            <person name="Buell C.R."/>
            <person name="Ying K."/>
            <person name="Li Y."/>
            <person name="Lu T."/>
            <person name="Huang Y."/>
            <person name="Zhao Q."/>
            <person name="Feng Q."/>
            <person name="Zhang L."/>
            <person name="Zhu J."/>
            <person name="Weng Q."/>
            <person name="Mu J."/>
            <person name="Lu Y."/>
            <person name="Fan D."/>
            <person name="Liu Y."/>
            <person name="Guan J."/>
            <person name="Zhang Y."/>
            <person name="Yu S."/>
            <person name="Liu X."/>
            <person name="Zhang Y."/>
            <person name="Hong G."/>
            <person name="Han B."/>
            <person name="Choisne N."/>
            <person name="Demange N."/>
            <person name="Orjeda G."/>
            <person name="Samain S."/>
            <person name="Cattolico L."/>
            <person name="Pelletier E."/>
            <person name="Couloux A."/>
            <person name="Segurens B."/>
            <person name="Wincker P."/>
            <person name="D'Hont A."/>
            <person name="Scarpelli C."/>
            <person name="Weissenbach J."/>
            <person name="Salanoubat M."/>
            <person name="Quetier F."/>
            <person name="Yu Y."/>
            <person name="Kim H.R."/>
            <person name="Rambo T."/>
            <person name="Currie J."/>
            <person name="Collura K."/>
            <person name="Luo M."/>
            <person name="Yang T."/>
            <person name="Ammiraju J.S.S."/>
            <person name="Engler F."/>
            <person name="Soderlund C."/>
            <person name="Wing R.A."/>
            <person name="Palmer L.E."/>
            <person name="de la Bastide M."/>
            <person name="Spiegel L."/>
            <person name="Nascimento L."/>
            <person name="Zutavern T."/>
            <person name="O'Shaughnessy A."/>
            <person name="Dike S."/>
            <person name="Dedhia N."/>
            <person name="Preston R."/>
            <person name="Balija V."/>
            <person name="McCombie W.R."/>
            <person name="Chow T."/>
            <person name="Chen H."/>
            <person name="Chung M."/>
            <person name="Chen C."/>
            <person name="Shaw J."/>
            <person name="Wu H."/>
            <person name="Hsiao K."/>
            <person name="Chao Y."/>
            <person name="Chu M."/>
            <person name="Cheng C."/>
            <person name="Hour A."/>
            <person name="Lee P."/>
            <person name="Lin S."/>
            <person name="Lin Y."/>
            <person name="Liou J."/>
            <person name="Liu S."/>
            <person name="Hsing Y."/>
            <person name="Raghuvanshi S."/>
            <person name="Mohanty A."/>
            <person name="Bharti A.K."/>
            <person name="Gaur A."/>
            <person name="Gupta V."/>
            <person name="Kumar D."/>
            <person name="Ravi V."/>
            <person name="Vij S."/>
            <person name="Kapur A."/>
            <person name="Khurana P."/>
            <person name="Khurana P."/>
            <person name="Khurana J.P."/>
            <person name="Tyagi A.K."/>
            <person name="Gaikwad K."/>
            <person name="Singh A."/>
            <person name="Dalal V."/>
            <person name="Srivastava S."/>
            <person name="Dixit A."/>
            <person name="Pal A.K."/>
            <person name="Ghazi I.A."/>
            <person name="Yadav M."/>
            <person name="Pandit A."/>
            <person name="Bhargava A."/>
            <person name="Sureshbabu K."/>
            <person name="Batra K."/>
            <person name="Sharma T.R."/>
            <person name="Mohapatra T."/>
            <person name="Singh N.K."/>
            <person name="Messing J."/>
            <person name="Nelson A.B."/>
            <person name="Fuks G."/>
            <person name="Kavchok S."/>
            <person name="Keizer G."/>
            <person name="Linton E."/>
            <person name="Llaca V."/>
            <person name="Song R."/>
            <person name="Tanyolac B."/>
            <person name="Young S."/>
            <person name="Ho-Il K."/>
            <person name="Hahn J.H."/>
            <person name="Sangsakoo G."/>
            <person name="Vanavichit A."/>
            <person name="de Mattos Luiz.A.T."/>
            <person name="Zimmer P.D."/>
            <person name="Malone G."/>
            <person name="Dellagostin O."/>
            <person name="de Oliveira A.C."/>
            <person name="Bevan M."/>
            <person name="Bancroft I."/>
            <person name="Minx P."/>
            <person name="Cordum H."/>
            <person name="Wilson R."/>
            <person name="Cheng Z."/>
            <person name="Jin W."/>
            <person name="Jiang J."/>
            <person name="Leong S.A."/>
            <person name="Iwama H."/>
            <person name="Gojobori T."/>
            <person name="Itoh T."/>
            <person name="Niimura Y."/>
            <person name="Fujii Y."/>
            <person name="Habara T."/>
            <person name="Sakai H."/>
            <person name="Sato Y."/>
            <person name="Wilson G."/>
            <person name="Kumar K."/>
            <person name="McCouch S."/>
            <person name="Juretic N."/>
            <person name="Hoen D."/>
            <person name="Wright S."/>
            <person name="Bruskiewich R."/>
            <person name="Bureau T."/>
            <person name="Miyao A."/>
            <person name="Hirochika H."/>
            <person name="Nishikawa T."/>
            <person name="Kadowaki K."/>
            <person name="Sugiura M."/>
            <person name="Burr B."/>
            <person name="Sasaki T."/>
        </authorList>
    </citation>
    <scope>NUCLEOTIDE SEQUENCE [LARGE SCALE GENOMIC DNA]</scope>
    <source>
        <strain evidence="2">cv. Nipponbare</strain>
    </source>
</reference>
<name>Q67UG7_ORYSJ</name>
<reference evidence="2" key="2">
    <citation type="journal article" date="2008" name="Nucleic Acids Res.">
        <title>The rice annotation project database (RAP-DB): 2008 update.</title>
        <authorList>
            <consortium name="The rice annotation project (RAP)"/>
        </authorList>
    </citation>
    <scope>GENOME REANNOTATION</scope>
    <source>
        <strain evidence="2">cv. Nipponbare</strain>
    </source>
</reference>
<dbReference type="Proteomes" id="UP000000763">
    <property type="component" value="Chromosome 9"/>
</dbReference>
<protein>
    <submittedName>
        <fullName evidence="1">Uncharacterized protein</fullName>
    </submittedName>
</protein>
<sequence length="68" mass="7453">MNWAKIHKSAEWSNRGGHQPKLGWIGLGGSAEPILAPLDSSFGVDVQDCIPMTVGGHFGQFLFHNRHN</sequence>
<evidence type="ECO:0000313" key="2">
    <source>
        <dbReference type="Proteomes" id="UP000000763"/>
    </source>
</evidence>
<accession>Q67UG7</accession>
<organism evidence="1 2">
    <name type="scientific">Oryza sativa subsp. japonica</name>
    <name type="common">Rice</name>
    <dbReference type="NCBI Taxonomy" id="39947"/>
    <lineage>
        <taxon>Eukaryota</taxon>
        <taxon>Viridiplantae</taxon>
        <taxon>Streptophyta</taxon>
        <taxon>Embryophyta</taxon>
        <taxon>Tracheophyta</taxon>
        <taxon>Spermatophyta</taxon>
        <taxon>Magnoliopsida</taxon>
        <taxon>Liliopsida</taxon>
        <taxon>Poales</taxon>
        <taxon>Poaceae</taxon>
        <taxon>BOP clade</taxon>
        <taxon>Oryzoideae</taxon>
        <taxon>Oryzeae</taxon>
        <taxon>Oryzinae</taxon>
        <taxon>Oryza</taxon>
        <taxon>Oryza sativa</taxon>
    </lineage>
</organism>
<dbReference type="EMBL" id="AP005559">
    <property type="protein sequence ID" value="BAD38202.1"/>
    <property type="molecule type" value="Genomic_DNA"/>
</dbReference>
<gene>
    <name evidence="1" type="primary">OJ1163_C07.3</name>
</gene>